<dbReference type="InterPro" id="IPR011009">
    <property type="entry name" value="Kinase-like_dom_sf"/>
</dbReference>
<evidence type="ECO:0000256" key="1">
    <source>
        <dbReference type="ARBA" id="ARBA00022741"/>
    </source>
</evidence>
<dbReference type="PANTHER" id="PTHR24362">
    <property type="entry name" value="SERINE/THREONINE-PROTEIN KINASE NEK"/>
    <property type="match status" value="1"/>
</dbReference>
<comment type="similarity">
    <text evidence="4">Belongs to the protein kinase superfamily.</text>
</comment>
<name>A0A1J4J2G7_9EUKA</name>
<evidence type="ECO:0000256" key="3">
    <source>
        <dbReference type="PROSITE-ProRule" id="PRU10141"/>
    </source>
</evidence>
<keyword evidence="6" id="KW-0418">Kinase</keyword>
<dbReference type="OrthoDB" id="4062651at2759"/>
<feature type="binding site" evidence="3">
    <location>
        <position position="69"/>
    </location>
    <ligand>
        <name>ATP</name>
        <dbReference type="ChEBI" id="CHEBI:30616"/>
    </ligand>
</feature>
<dbReference type="InterPro" id="IPR000719">
    <property type="entry name" value="Prot_kinase_dom"/>
</dbReference>
<dbReference type="RefSeq" id="XP_068346785.1">
    <property type="nucleotide sequence ID" value="XM_068496153.1"/>
</dbReference>
<keyword evidence="7" id="KW-1185">Reference proteome</keyword>
<reference evidence="6" key="1">
    <citation type="submission" date="2016-10" db="EMBL/GenBank/DDBJ databases">
        <authorList>
            <person name="Benchimol M."/>
            <person name="Almeida L.G."/>
            <person name="Vasconcelos A.T."/>
            <person name="Perreira-Neves A."/>
            <person name="Rosa I.A."/>
            <person name="Tasca T."/>
            <person name="Bogo M.R."/>
            <person name="de Souza W."/>
        </authorList>
    </citation>
    <scope>NUCLEOTIDE SEQUENCE [LARGE SCALE GENOMIC DNA]</scope>
    <source>
        <strain evidence="6">K</strain>
    </source>
</reference>
<organism evidence="6 7">
    <name type="scientific">Tritrichomonas foetus</name>
    <dbReference type="NCBI Taxonomy" id="1144522"/>
    <lineage>
        <taxon>Eukaryota</taxon>
        <taxon>Metamonada</taxon>
        <taxon>Parabasalia</taxon>
        <taxon>Tritrichomonadida</taxon>
        <taxon>Tritrichomonadidae</taxon>
        <taxon>Tritrichomonas</taxon>
    </lineage>
</organism>
<evidence type="ECO:0000256" key="4">
    <source>
        <dbReference type="RuleBase" id="RU000304"/>
    </source>
</evidence>
<comment type="caution">
    <text evidence="6">The sequence shown here is derived from an EMBL/GenBank/DDBJ whole genome shotgun (WGS) entry which is preliminary data.</text>
</comment>
<dbReference type="InterPro" id="IPR008271">
    <property type="entry name" value="Ser/Thr_kinase_AS"/>
</dbReference>
<dbReference type="AlphaFoldDB" id="A0A1J4J2G7"/>
<dbReference type="SMART" id="SM00220">
    <property type="entry name" value="S_TKc"/>
    <property type="match status" value="1"/>
</dbReference>
<dbReference type="PROSITE" id="PS50011">
    <property type="entry name" value="PROTEIN_KINASE_DOM"/>
    <property type="match status" value="1"/>
</dbReference>
<evidence type="ECO:0000313" key="7">
    <source>
        <dbReference type="Proteomes" id="UP000179807"/>
    </source>
</evidence>
<dbReference type="PROSITE" id="PS00108">
    <property type="entry name" value="PROTEIN_KINASE_ST"/>
    <property type="match status" value="1"/>
</dbReference>
<dbReference type="SUPFAM" id="SSF56112">
    <property type="entry name" value="Protein kinase-like (PK-like)"/>
    <property type="match status" value="1"/>
</dbReference>
<keyword evidence="6" id="KW-0808">Transferase</keyword>
<dbReference type="InterPro" id="IPR017441">
    <property type="entry name" value="Protein_kinase_ATP_BS"/>
</dbReference>
<keyword evidence="1 3" id="KW-0547">Nucleotide-binding</keyword>
<dbReference type="FunFam" id="1.10.510.10:FF:000571">
    <property type="entry name" value="Maternal embryonic leucine zipper kinase"/>
    <property type="match status" value="1"/>
</dbReference>
<sequence length="390" mass="44309">MHAKKTIDMLHEKELLREQESEKKELNRDHIKSALSHRKYEFIRPIGAGSFGSVFLIHSQKYNQDFVVKVSDYKGKTGELDQTEINNLINLVHPNIIKMYETFIEYDYLFLVLEYCEGGSLEDVVENFGPIRAPLLFTLCSQIITALKHCHDRNIVHRDLKPANVFIDKNKRPKLADFGLSNKMDENSKLIKAFGGSKPYMAPEIFNRCAYDPFAADVWALGVTFYQISTGKLPWNSTNMKEMRLAITLGVVSFKGTNVPPIFAQLVRQMLEIKVEKRITLDKLLNHSIFQLKEQKSLGNGLSIKGTSSNVSQLNLTLFKTSNKSKDILNVGTIDEKEKDTDGEKEKPMRLANCGIVLSFQNVLQAAKMNSRGRNVHSSNLTNFANKTFL</sequence>
<dbReference type="Proteomes" id="UP000179807">
    <property type="component" value="Unassembled WGS sequence"/>
</dbReference>
<evidence type="ECO:0000256" key="2">
    <source>
        <dbReference type="ARBA" id="ARBA00022840"/>
    </source>
</evidence>
<dbReference type="GeneID" id="94830857"/>
<feature type="domain" description="Protein kinase" evidence="5">
    <location>
        <begin position="40"/>
        <end position="290"/>
    </location>
</feature>
<dbReference type="PROSITE" id="PS00107">
    <property type="entry name" value="PROTEIN_KINASE_ATP"/>
    <property type="match status" value="1"/>
</dbReference>
<dbReference type="GO" id="GO:0004674">
    <property type="term" value="F:protein serine/threonine kinase activity"/>
    <property type="evidence" value="ECO:0007669"/>
    <property type="project" value="UniProtKB-KW"/>
</dbReference>
<evidence type="ECO:0000259" key="5">
    <source>
        <dbReference type="PROSITE" id="PS50011"/>
    </source>
</evidence>
<gene>
    <name evidence="6" type="ORF">TRFO_11646</name>
</gene>
<accession>A0A1J4J2G7</accession>
<dbReference type="Pfam" id="PF00069">
    <property type="entry name" value="Pkinase"/>
    <property type="match status" value="1"/>
</dbReference>
<keyword evidence="2 3" id="KW-0067">ATP-binding</keyword>
<keyword evidence="4" id="KW-0723">Serine/threonine-protein kinase</keyword>
<dbReference type="Gene3D" id="1.10.510.10">
    <property type="entry name" value="Transferase(Phosphotransferase) domain 1"/>
    <property type="match status" value="1"/>
</dbReference>
<dbReference type="VEuPathDB" id="TrichDB:TRFO_11646"/>
<dbReference type="EMBL" id="MLAK01001382">
    <property type="protein sequence ID" value="OHS93648.1"/>
    <property type="molecule type" value="Genomic_DNA"/>
</dbReference>
<dbReference type="PANTHER" id="PTHR24362:SF309">
    <property type="entry name" value="PROTEIN KINASE DOMAIN-CONTAINING PROTEIN"/>
    <property type="match status" value="1"/>
</dbReference>
<dbReference type="GO" id="GO:0005524">
    <property type="term" value="F:ATP binding"/>
    <property type="evidence" value="ECO:0007669"/>
    <property type="project" value="UniProtKB-UniRule"/>
</dbReference>
<protein>
    <submittedName>
        <fullName evidence="6">CAMK family protein kinase</fullName>
    </submittedName>
</protein>
<proteinExistence type="inferred from homology"/>
<evidence type="ECO:0000313" key="6">
    <source>
        <dbReference type="EMBL" id="OHS93648.1"/>
    </source>
</evidence>